<feature type="signal peptide" evidence="6">
    <location>
        <begin position="1"/>
        <end position="17"/>
    </location>
</feature>
<dbReference type="InterPro" id="IPR013783">
    <property type="entry name" value="Ig-like_fold"/>
</dbReference>
<evidence type="ECO:0000259" key="7">
    <source>
        <dbReference type="PROSITE" id="PS50835"/>
    </source>
</evidence>
<dbReference type="PANTHER" id="PTHR46013">
    <property type="entry name" value="VASCULAR CELL ADHESION MOLECULE 1"/>
    <property type="match status" value="1"/>
</dbReference>
<sequence length="396" mass="43951">MIGALLLLILQPGPVSSAWSVTFENSDPCGLKGSSVEFRCSYNYPDGESVTNTTWHRGGLKDKQWKRFKLSELPSYQNRSEYIGDRQHDCSLVIHDLQDNDTGFYYFRFDTESYGWHSKKSVYLSVTEMISARVNPDRVRAGDTVTLECGTSCQHPSVVWFKDGRPVAKPEFQAQTEDSGNYACALKGQESVLSDPVALDVQYPPLNVSVEVSYGNLTVGSSVNLTCNSTANPAADNYTWYKRTASSSSMVQVGSGQVMSFPSVEASHTGLYLCQARNPLGVDNSAEVLLTVDKTDINHLILLVGIGVKVVIVLLLTLAVIWAWRHRCNSTVDKEVRRLQLCLNKEITVSRKISNVALLCFRTTALNMKTSAQSIWVKKTEGNDSLKKLEKHDDIS</sequence>
<dbReference type="SMART" id="SM00408">
    <property type="entry name" value="IGc2"/>
    <property type="match status" value="2"/>
</dbReference>
<keyword evidence="9" id="KW-1185">Reference proteome</keyword>
<reference evidence="8" key="2">
    <citation type="submission" date="2025-09" db="UniProtKB">
        <authorList>
            <consortium name="Ensembl"/>
        </authorList>
    </citation>
    <scope>IDENTIFICATION</scope>
</reference>
<reference evidence="8" key="1">
    <citation type="submission" date="2025-08" db="UniProtKB">
        <authorList>
            <consortium name="Ensembl"/>
        </authorList>
    </citation>
    <scope>IDENTIFICATION</scope>
</reference>
<name>A0A8C4DG42_DICLA</name>
<evidence type="ECO:0000256" key="5">
    <source>
        <dbReference type="SAM" id="Phobius"/>
    </source>
</evidence>
<evidence type="ECO:0000313" key="9">
    <source>
        <dbReference type="Proteomes" id="UP000694389"/>
    </source>
</evidence>
<dbReference type="InterPro" id="IPR036179">
    <property type="entry name" value="Ig-like_dom_sf"/>
</dbReference>
<dbReference type="Pfam" id="PF24518">
    <property type="entry name" value="Ig_CD22"/>
    <property type="match status" value="1"/>
</dbReference>
<dbReference type="Pfam" id="PF13927">
    <property type="entry name" value="Ig_3"/>
    <property type="match status" value="1"/>
</dbReference>
<keyword evidence="5" id="KW-0812">Transmembrane</keyword>
<gene>
    <name evidence="8" type="primary">LOC127366878</name>
</gene>
<dbReference type="InterPro" id="IPR007110">
    <property type="entry name" value="Ig-like_dom"/>
</dbReference>
<dbReference type="PANTHER" id="PTHR46013:SF4">
    <property type="entry name" value="B-CELL RECEPTOR CD22-RELATED"/>
    <property type="match status" value="1"/>
</dbReference>
<dbReference type="SUPFAM" id="SSF48726">
    <property type="entry name" value="Immunoglobulin"/>
    <property type="match status" value="2"/>
</dbReference>
<evidence type="ECO:0000256" key="6">
    <source>
        <dbReference type="SAM" id="SignalP"/>
    </source>
</evidence>
<dbReference type="Gene3D" id="2.60.40.10">
    <property type="entry name" value="Immunoglobulins"/>
    <property type="match status" value="3"/>
</dbReference>
<feature type="domain" description="Ig-like" evidence="7">
    <location>
        <begin position="128"/>
        <end position="194"/>
    </location>
</feature>
<proteinExistence type="predicted"/>
<comment type="function">
    <text evidence="3">Most highly expressed siglec (sialic acid-binding immunoglobulin-like lectin) on B-cells that plays a role in various aspects of B-cell biology including differentiation, antigen presentation, and trafficking to bone marrow. Binds to alpha 2,6-linked sialic acid residues of surface molecules such as CD22 itself, CD45 and IgM in a cis configuration. Can also bind to ligands on other cells as an adhesion molecule in a trans configuration. Acts as an inhibitory coreceptor on the surface of B-cells and inhibits B-cell receptor induced signaling, characterized by inhibition of the calcium mobilization and cellular activation. Mechanistically, the immunoreceptor tyrosine-based inhibitory motif domain is phosphorylated by the Src kinase LYN, which in turn leads to the recruitment of the protein tyrosine phosphatase 1/PTPN6, leading to the negative regulation of BCR signaling. If this negative signaling from is of sufficient strength, apoptosis of the B-cell can be induced.</text>
</comment>
<evidence type="ECO:0000256" key="1">
    <source>
        <dbReference type="ARBA" id="ARBA00040106"/>
    </source>
</evidence>
<dbReference type="InterPro" id="IPR003598">
    <property type="entry name" value="Ig_sub2"/>
</dbReference>
<organism evidence="8 9">
    <name type="scientific">Dicentrarchus labrax</name>
    <name type="common">European seabass</name>
    <name type="synonym">Morone labrax</name>
    <dbReference type="NCBI Taxonomy" id="13489"/>
    <lineage>
        <taxon>Eukaryota</taxon>
        <taxon>Metazoa</taxon>
        <taxon>Chordata</taxon>
        <taxon>Craniata</taxon>
        <taxon>Vertebrata</taxon>
        <taxon>Euteleostomi</taxon>
        <taxon>Actinopterygii</taxon>
        <taxon>Neopterygii</taxon>
        <taxon>Teleostei</taxon>
        <taxon>Neoteleostei</taxon>
        <taxon>Acanthomorphata</taxon>
        <taxon>Eupercaria</taxon>
        <taxon>Moronidae</taxon>
        <taxon>Dicentrarchus</taxon>
    </lineage>
</organism>
<feature type="chain" id="PRO_5035715184" description="B-cell receptor CD22" evidence="6">
    <location>
        <begin position="18"/>
        <end position="396"/>
    </location>
</feature>
<feature type="domain" description="Ig-like" evidence="7">
    <location>
        <begin position="204"/>
        <end position="291"/>
    </location>
</feature>
<feature type="domain" description="Ig-like" evidence="7">
    <location>
        <begin position="12"/>
        <end position="123"/>
    </location>
</feature>
<dbReference type="PROSITE" id="PS50835">
    <property type="entry name" value="IG_LIKE"/>
    <property type="match status" value="3"/>
</dbReference>
<comment type="subunit">
    <text evidence="4">Predominantly monomer of isoform CD22-beta. Also found as heterodimer of isoform CD22-beta and a shorter isoform. Interacts with PTPN6/SHP-1, LYN, SYK, PIK3R1/PIK3R2 and PLCG1 upon phosphorylation. Interacts with GRB2, INPP5D and SHC1 upon phosphorylation. May form a complex with INPP5D/SHIP, GRB2 and SHC1.</text>
</comment>
<keyword evidence="6" id="KW-0732">Signal</keyword>
<dbReference type="Ensembl" id="ENSDLAT00005002350.2">
    <property type="protein sequence ID" value="ENSDLAP00005002269.2"/>
    <property type="gene ID" value="ENSDLAG00005001011.2"/>
</dbReference>
<protein>
    <recommendedName>
        <fullName evidence="1">B-cell receptor CD22</fullName>
    </recommendedName>
    <alternativeName>
        <fullName evidence="2">Sialic acid-binding Ig-like lectin 2</fullName>
    </alternativeName>
</protein>
<keyword evidence="5" id="KW-1133">Transmembrane helix</keyword>
<evidence type="ECO:0000256" key="2">
    <source>
        <dbReference type="ARBA" id="ARBA00041781"/>
    </source>
</evidence>
<dbReference type="CDD" id="cd00096">
    <property type="entry name" value="Ig"/>
    <property type="match status" value="1"/>
</dbReference>
<feature type="transmembrane region" description="Helical" evidence="5">
    <location>
        <begin position="300"/>
        <end position="324"/>
    </location>
</feature>
<evidence type="ECO:0000256" key="4">
    <source>
        <dbReference type="ARBA" id="ARBA00046458"/>
    </source>
</evidence>
<keyword evidence="5" id="KW-0472">Membrane</keyword>
<dbReference type="InterPro" id="IPR003599">
    <property type="entry name" value="Ig_sub"/>
</dbReference>
<dbReference type="Pfam" id="PF13895">
    <property type="entry name" value="Ig_2"/>
    <property type="match status" value="1"/>
</dbReference>
<dbReference type="InterPro" id="IPR056386">
    <property type="entry name" value="Ig_CD22"/>
</dbReference>
<dbReference type="GeneTree" id="ENSGT01010000222294"/>
<evidence type="ECO:0000256" key="3">
    <source>
        <dbReference type="ARBA" id="ARBA00045430"/>
    </source>
</evidence>
<dbReference type="SMART" id="SM00409">
    <property type="entry name" value="IG"/>
    <property type="match status" value="3"/>
</dbReference>
<dbReference type="Proteomes" id="UP000694389">
    <property type="component" value="Unassembled WGS sequence"/>
</dbReference>
<evidence type="ECO:0000313" key="8">
    <source>
        <dbReference type="Ensembl" id="ENSDLAP00005002269.2"/>
    </source>
</evidence>
<accession>A0A8C4DG42</accession>
<dbReference type="AlphaFoldDB" id="A0A8C4DG42"/>